<dbReference type="Gene3D" id="3.30.420.10">
    <property type="entry name" value="Ribonuclease H-like superfamily/Ribonuclease H"/>
    <property type="match status" value="1"/>
</dbReference>
<dbReference type="Proteomes" id="UP000075243">
    <property type="component" value="Unassembled WGS sequence"/>
</dbReference>
<gene>
    <name evidence="1" type="ORF">KK1_046247</name>
</gene>
<sequence length="81" mass="8784">IKCNTNGGAQGSPGHVVCDGLFRDSNRSFLGGFVPNIGIKTTWHAELIAIMCVIENVHNVGWPKLWLKYNSKLVLGAFGNT</sequence>
<dbReference type="InterPro" id="IPR036397">
    <property type="entry name" value="RNaseH_sf"/>
</dbReference>
<dbReference type="AlphaFoldDB" id="A0A151QRS2"/>
<dbReference type="InterPro" id="IPR012337">
    <property type="entry name" value="RNaseH-like_sf"/>
</dbReference>
<dbReference type="Gramene" id="C.cajan_44255.t">
    <property type="protein sequence ID" value="C.cajan_44255.t.cds1"/>
    <property type="gene ID" value="C.cajan_44255"/>
</dbReference>
<dbReference type="SUPFAM" id="SSF53098">
    <property type="entry name" value="Ribonuclease H-like"/>
    <property type="match status" value="1"/>
</dbReference>
<accession>A0A151QRS2</accession>
<feature type="non-terminal residue" evidence="1">
    <location>
        <position position="1"/>
    </location>
</feature>
<organism evidence="1 2">
    <name type="scientific">Cajanus cajan</name>
    <name type="common">Pigeon pea</name>
    <name type="synonym">Cajanus indicus</name>
    <dbReference type="NCBI Taxonomy" id="3821"/>
    <lineage>
        <taxon>Eukaryota</taxon>
        <taxon>Viridiplantae</taxon>
        <taxon>Streptophyta</taxon>
        <taxon>Embryophyta</taxon>
        <taxon>Tracheophyta</taxon>
        <taxon>Spermatophyta</taxon>
        <taxon>Magnoliopsida</taxon>
        <taxon>eudicotyledons</taxon>
        <taxon>Gunneridae</taxon>
        <taxon>Pentapetalae</taxon>
        <taxon>rosids</taxon>
        <taxon>fabids</taxon>
        <taxon>Fabales</taxon>
        <taxon>Fabaceae</taxon>
        <taxon>Papilionoideae</taxon>
        <taxon>50 kb inversion clade</taxon>
        <taxon>NPAAA clade</taxon>
        <taxon>indigoferoid/millettioid clade</taxon>
        <taxon>Phaseoleae</taxon>
        <taxon>Cajanus</taxon>
    </lineage>
</organism>
<dbReference type="GO" id="GO:0003676">
    <property type="term" value="F:nucleic acid binding"/>
    <property type="evidence" value="ECO:0007669"/>
    <property type="project" value="InterPro"/>
</dbReference>
<dbReference type="EMBL" id="KQ485050">
    <property type="protein sequence ID" value="KYP32954.1"/>
    <property type="molecule type" value="Genomic_DNA"/>
</dbReference>
<protein>
    <recommendedName>
        <fullName evidence="3">RNase H type-1 domain-containing protein</fullName>
    </recommendedName>
</protein>
<keyword evidence="2" id="KW-1185">Reference proteome</keyword>
<evidence type="ECO:0008006" key="3">
    <source>
        <dbReference type="Google" id="ProtNLM"/>
    </source>
</evidence>
<reference evidence="1" key="1">
    <citation type="journal article" date="2012" name="Nat. Biotechnol.">
        <title>Draft genome sequence of pigeonpea (Cajanus cajan), an orphan legume crop of resource-poor farmers.</title>
        <authorList>
            <person name="Varshney R.K."/>
            <person name="Chen W."/>
            <person name="Li Y."/>
            <person name="Bharti A.K."/>
            <person name="Saxena R.K."/>
            <person name="Schlueter J.A."/>
            <person name="Donoghue M.T."/>
            <person name="Azam S."/>
            <person name="Fan G."/>
            <person name="Whaley A.M."/>
            <person name="Farmer A.D."/>
            <person name="Sheridan J."/>
            <person name="Iwata A."/>
            <person name="Tuteja R."/>
            <person name="Penmetsa R.V."/>
            <person name="Wu W."/>
            <person name="Upadhyaya H.D."/>
            <person name="Yang S.P."/>
            <person name="Shah T."/>
            <person name="Saxena K.B."/>
            <person name="Michael T."/>
            <person name="McCombie W.R."/>
            <person name="Yang B."/>
            <person name="Zhang G."/>
            <person name="Yang H."/>
            <person name="Wang J."/>
            <person name="Spillane C."/>
            <person name="Cook D.R."/>
            <person name="May G.D."/>
            <person name="Xu X."/>
            <person name="Jackson S.A."/>
        </authorList>
    </citation>
    <scope>NUCLEOTIDE SEQUENCE [LARGE SCALE GENOMIC DNA]</scope>
</reference>
<evidence type="ECO:0000313" key="1">
    <source>
        <dbReference type="EMBL" id="KYP32954.1"/>
    </source>
</evidence>
<name>A0A151QRS2_CAJCA</name>
<evidence type="ECO:0000313" key="2">
    <source>
        <dbReference type="Proteomes" id="UP000075243"/>
    </source>
</evidence>
<proteinExistence type="predicted"/>